<gene>
    <name evidence="2" type="ORF">GCM10009850_091750</name>
</gene>
<name>A0ABN3CW48_9ACTN</name>
<feature type="domain" description="SGNH hydrolase-type esterase" evidence="1">
    <location>
        <begin position="197"/>
        <end position="384"/>
    </location>
</feature>
<dbReference type="Gene3D" id="3.40.50.1110">
    <property type="entry name" value="SGNH hydrolase"/>
    <property type="match status" value="1"/>
</dbReference>
<evidence type="ECO:0000313" key="2">
    <source>
        <dbReference type="EMBL" id="GAA2213712.1"/>
    </source>
</evidence>
<dbReference type="Pfam" id="PF13472">
    <property type="entry name" value="Lipase_GDSL_2"/>
    <property type="match status" value="1"/>
</dbReference>
<keyword evidence="2" id="KW-0378">Hydrolase</keyword>
<accession>A0ABN3CW48</accession>
<dbReference type="InterPro" id="IPR053140">
    <property type="entry name" value="GDSL_Rv0518-like"/>
</dbReference>
<dbReference type="SUPFAM" id="SSF52266">
    <property type="entry name" value="SGNH hydrolase"/>
    <property type="match status" value="1"/>
</dbReference>
<sequence length="397" mass="41731">MAGFRSGVISPYEQIKLAESRGFRDETVRQALVLAGGGDQVRVRLTNRHGREPLTIGAARVALRPTGDGPVPETERKARIGDVTAREVRIGDAIVPETEREVRFGGAGEVTIPAGGEVVGDPVELAVRAGDHLVLSLYLPDETEPATFSHQPMETAHIAPGNQVSAPALPGAEQVAARFYVSGVDVRAPRGTAIGVAFGDSWFEGVGTTMGADRRSVDVLNRRLPRGWVVNQGIAGNRLLVDEIGEHGLARLERDALSVPGATHVLVHFGINDLGLPGMAGEPPATAEDLIAGFTELGGRVRAAGMRVLAATIGPFAGAIYPGVSTPEGVAARRRVNEWIRTGAAFDAVFDVAKAVEKPDEPDFIRPEFDAGDGMHLNDAGAQAMGASVHLADLLIG</sequence>
<organism evidence="2 3">
    <name type="scientific">Nonomuraea monospora</name>
    <dbReference type="NCBI Taxonomy" id="568818"/>
    <lineage>
        <taxon>Bacteria</taxon>
        <taxon>Bacillati</taxon>
        <taxon>Actinomycetota</taxon>
        <taxon>Actinomycetes</taxon>
        <taxon>Streptosporangiales</taxon>
        <taxon>Streptosporangiaceae</taxon>
        <taxon>Nonomuraea</taxon>
    </lineage>
</organism>
<keyword evidence="3" id="KW-1185">Reference proteome</keyword>
<proteinExistence type="predicted"/>
<evidence type="ECO:0000259" key="1">
    <source>
        <dbReference type="Pfam" id="PF13472"/>
    </source>
</evidence>
<dbReference type="PANTHER" id="PTHR43784">
    <property type="entry name" value="GDSL-LIKE LIPASE/ACYLHYDROLASE, PUTATIVE (AFU_ORTHOLOGUE AFUA_2G00820)-RELATED"/>
    <property type="match status" value="1"/>
</dbReference>
<dbReference type="EMBL" id="BAAAQX010000035">
    <property type="protein sequence ID" value="GAA2213712.1"/>
    <property type="molecule type" value="Genomic_DNA"/>
</dbReference>
<dbReference type="InterPro" id="IPR036514">
    <property type="entry name" value="SGNH_hydro_sf"/>
</dbReference>
<dbReference type="GO" id="GO:0016787">
    <property type="term" value="F:hydrolase activity"/>
    <property type="evidence" value="ECO:0007669"/>
    <property type="project" value="UniProtKB-KW"/>
</dbReference>
<protein>
    <submittedName>
        <fullName evidence="2">SGNH/GDSL hydrolase family protein</fullName>
    </submittedName>
</protein>
<reference evidence="2 3" key="1">
    <citation type="journal article" date="2019" name="Int. J. Syst. Evol. Microbiol.">
        <title>The Global Catalogue of Microorganisms (GCM) 10K type strain sequencing project: providing services to taxonomists for standard genome sequencing and annotation.</title>
        <authorList>
            <consortium name="The Broad Institute Genomics Platform"/>
            <consortium name="The Broad Institute Genome Sequencing Center for Infectious Disease"/>
            <person name="Wu L."/>
            <person name="Ma J."/>
        </authorList>
    </citation>
    <scope>NUCLEOTIDE SEQUENCE [LARGE SCALE GENOMIC DNA]</scope>
    <source>
        <strain evidence="2 3">JCM 16114</strain>
    </source>
</reference>
<evidence type="ECO:0000313" key="3">
    <source>
        <dbReference type="Proteomes" id="UP001499843"/>
    </source>
</evidence>
<dbReference type="InterPro" id="IPR013830">
    <property type="entry name" value="SGNH_hydro"/>
</dbReference>
<dbReference type="Proteomes" id="UP001499843">
    <property type="component" value="Unassembled WGS sequence"/>
</dbReference>
<dbReference type="PANTHER" id="PTHR43784:SF2">
    <property type="entry name" value="GDSL-LIKE LIPASE_ACYLHYDROLASE, PUTATIVE (AFU_ORTHOLOGUE AFUA_2G00820)-RELATED"/>
    <property type="match status" value="1"/>
</dbReference>
<comment type="caution">
    <text evidence="2">The sequence shown here is derived from an EMBL/GenBank/DDBJ whole genome shotgun (WGS) entry which is preliminary data.</text>
</comment>